<dbReference type="AlphaFoldDB" id="A0A857JM93"/>
<protein>
    <recommendedName>
        <fullName evidence="2">FHA domain-containing protein</fullName>
    </recommendedName>
</protein>
<proteinExistence type="predicted"/>
<dbReference type="Gene3D" id="2.60.200.20">
    <property type="match status" value="1"/>
</dbReference>
<dbReference type="Proteomes" id="UP000464524">
    <property type="component" value="Chromosome"/>
</dbReference>
<keyword evidence="1" id="KW-1133">Transmembrane helix</keyword>
<dbReference type="InterPro" id="IPR000253">
    <property type="entry name" value="FHA_dom"/>
</dbReference>
<dbReference type="SMART" id="SM00240">
    <property type="entry name" value="FHA"/>
    <property type="match status" value="1"/>
</dbReference>
<evidence type="ECO:0000259" key="2">
    <source>
        <dbReference type="PROSITE" id="PS50006"/>
    </source>
</evidence>
<sequence>MAIVLELLSRKDQTLKYFKFNKSEILVGRDHHCDLRLEDPYISAEHVRIKQDSEDHTISFEDCDTVNGTLVNKQLLPSGQLQGNDILKLGRTRLKVVNTNQPVSAALPLSQLEESLNWLSHSGVAILLTLAYLVLSMVLEFTNSVAAYNVFDMLPKEMGQMALLSAWPIAFAIMGKVFNKESRVVSQFSILWLTLFIFYGLYLLEKLVSFNFNAPEGLIWIELMVYALVLFFCIWLSLFFAFHQTNKRRNLVSSMMTLVIVVPIVSLSMLGSNDFSAKPAYNSIMLPPIYQLRPASDVDTFVENSASLFTELDEHLASENLAQKNSNNPEH</sequence>
<evidence type="ECO:0000313" key="4">
    <source>
        <dbReference type="Proteomes" id="UP000464524"/>
    </source>
</evidence>
<dbReference type="OrthoDB" id="5762105at2"/>
<keyword evidence="1" id="KW-0812">Transmembrane</keyword>
<name>A0A857JM93_9ALTE</name>
<dbReference type="SUPFAM" id="SSF49879">
    <property type="entry name" value="SMAD/FHA domain"/>
    <property type="match status" value="1"/>
</dbReference>
<dbReference type="CDD" id="cd22680">
    <property type="entry name" value="FHA_ArnA-like"/>
    <property type="match status" value="1"/>
</dbReference>
<feature type="transmembrane region" description="Helical" evidence="1">
    <location>
        <begin position="159"/>
        <end position="178"/>
    </location>
</feature>
<dbReference type="RefSeq" id="WP_160180009.1">
    <property type="nucleotide sequence ID" value="NZ_CP047656.1"/>
</dbReference>
<evidence type="ECO:0000313" key="3">
    <source>
        <dbReference type="EMBL" id="QHJ12097.1"/>
    </source>
</evidence>
<feature type="transmembrane region" description="Helical" evidence="1">
    <location>
        <begin position="223"/>
        <end position="242"/>
    </location>
</feature>
<feature type="domain" description="FHA" evidence="2">
    <location>
        <begin position="25"/>
        <end position="76"/>
    </location>
</feature>
<accession>A0A857JM93</accession>
<feature type="transmembrane region" description="Helical" evidence="1">
    <location>
        <begin position="118"/>
        <end position="139"/>
    </location>
</feature>
<evidence type="ECO:0000256" key="1">
    <source>
        <dbReference type="SAM" id="Phobius"/>
    </source>
</evidence>
<dbReference type="Pfam" id="PF00498">
    <property type="entry name" value="FHA"/>
    <property type="match status" value="1"/>
</dbReference>
<keyword evidence="1" id="KW-0472">Membrane</keyword>
<dbReference type="KEGG" id="pmes:FX988_02348"/>
<reference evidence="3 4" key="1">
    <citation type="submission" date="2019-12" db="EMBL/GenBank/DDBJ databases">
        <title>Genome sequencing and assembly of endphytes of Porphyra tenera.</title>
        <authorList>
            <person name="Park J.M."/>
            <person name="Shin R."/>
            <person name="Jo S.H."/>
        </authorList>
    </citation>
    <scope>NUCLEOTIDE SEQUENCE [LARGE SCALE GENOMIC DNA]</scope>
    <source>
        <strain evidence="3 4">GPM4</strain>
    </source>
</reference>
<keyword evidence="4" id="KW-1185">Reference proteome</keyword>
<organism evidence="3 4">
    <name type="scientific">Paraglaciecola mesophila</name>
    <dbReference type="NCBI Taxonomy" id="197222"/>
    <lineage>
        <taxon>Bacteria</taxon>
        <taxon>Pseudomonadati</taxon>
        <taxon>Pseudomonadota</taxon>
        <taxon>Gammaproteobacteria</taxon>
        <taxon>Alteromonadales</taxon>
        <taxon>Alteromonadaceae</taxon>
        <taxon>Paraglaciecola</taxon>
    </lineage>
</organism>
<dbReference type="PROSITE" id="PS50006">
    <property type="entry name" value="FHA_DOMAIN"/>
    <property type="match status" value="1"/>
</dbReference>
<feature type="transmembrane region" description="Helical" evidence="1">
    <location>
        <begin position="251"/>
        <end position="270"/>
    </location>
</feature>
<gene>
    <name evidence="3" type="ORF">FX988_02348</name>
</gene>
<dbReference type="InterPro" id="IPR008984">
    <property type="entry name" value="SMAD_FHA_dom_sf"/>
</dbReference>
<feature type="transmembrane region" description="Helical" evidence="1">
    <location>
        <begin position="185"/>
        <end position="203"/>
    </location>
</feature>
<dbReference type="EMBL" id="CP047656">
    <property type="protein sequence ID" value="QHJ12097.1"/>
    <property type="molecule type" value="Genomic_DNA"/>
</dbReference>